<dbReference type="AlphaFoldDB" id="Q0VTL9"/>
<evidence type="ECO:0000256" key="1">
    <source>
        <dbReference type="SAM" id="SignalP"/>
    </source>
</evidence>
<dbReference type="eggNOG" id="ENOG5032TE1">
    <property type="taxonomic scope" value="Bacteria"/>
</dbReference>
<name>Q0VTL9_ALCBS</name>
<accession>Q0VTL9</accession>
<keyword evidence="1" id="KW-0732">Signal</keyword>
<keyword evidence="3" id="KW-1185">Reference proteome</keyword>
<dbReference type="HOGENOM" id="CLU_1599251_0_0_6"/>
<feature type="signal peptide" evidence="1">
    <location>
        <begin position="1"/>
        <end position="21"/>
    </location>
</feature>
<feature type="chain" id="PRO_5004178995" description="Chromosome segregation ATPase" evidence="1">
    <location>
        <begin position="22"/>
        <end position="157"/>
    </location>
</feature>
<dbReference type="EMBL" id="AM286690">
    <property type="protein sequence ID" value="CAL15489.1"/>
    <property type="molecule type" value="Genomic_DNA"/>
</dbReference>
<gene>
    <name evidence="2" type="ordered locus">ABO_0041</name>
</gene>
<evidence type="ECO:0000313" key="2">
    <source>
        <dbReference type="EMBL" id="CAL15489.1"/>
    </source>
</evidence>
<evidence type="ECO:0000313" key="3">
    <source>
        <dbReference type="Proteomes" id="UP000008871"/>
    </source>
</evidence>
<sequence length="157" mass="17666">MTHRLLAAATLMLVTTATAWAETEGVPNVKTPEPEKIETQIEETLADIQSYSVEQKNQAMRVARHAIDDLNQQVTLLQGDINSQWKELSQEARLHKQDALASLKEQQADLESHYQTLQNASEDNWEAAKVKFQRSWEAAKQGWQSLTAPSPAQDETP</sequence>
<proteinExistence type="predicted"/>
<reference evidence="2 3" key="1">
    <citation type="journal article" date="2006" name="Nat. Biotechnol.">
        <title>Genome sequence of the ubiquitous hydrocarbon-degrading marine bacterium Alcanivorax borkumensis.</title>
        <authorList>
            <person name="Schneiker S."/>
            <person name="Martins dos Santos V.A.P."/>
            <person name="Bartels D."/>
            <person name="Bekel T."/>
            <person name="Brecht M."/>
            <person name="Buhrmester J."/>
            <person name="Chernikova T.N."/>
            <person name="Denaro R."/>
            <person name="Ferrer M."/>
            <person name="Gertler C."/>
            <person name="Goesmann A."/>
            <person name="Golyshina O.V."/>
            <person name="Kaminski F."/>
            <person name="Khachane A.N."/>
            <person name="Lang S."/>
            <person name="Linke B."/>
            <person name="McHardy A.C."/>
            <person name="Meyer F."/>
            <person name="Nechitaylo T."/>
            <person name="Puehler A."/>
            <person name="Regenhardt D."/>
            <person name="Rupp O."/>
            <person name="Sabirova J.S."/>
            <person name="Selbitschka W."/>
            <person name="Yakimov M.M."/>
            <person name="Timmis K.N."/>
            <person name="Vorhoelter F.-J."/>
            <person name="Weidner S."/>
            <person name="Kaiser O."/>
            <person name="Golyshin P.N."/>
        </authorList>
    </citation>
    <scope>NUCLEOTIDE SEQUENCE [LARGE SCALE GENOMIC DNA]</scope>
    <source>
        <strain evidence="3">ATCC 700651 / DSM 11573 / NCIMB 13689 / SK2</strain>
    </source>
</reference>
<dbReference type="RefSeq" id="WP_011587339.1">
    <property type="nucleotide sequence ID" value="NC_008260.1"/>
</dbReference>
<evidence type="ECO:0008006" key="4">
    <source>
        <dbReference type="Google" id="ProtNLM"/>
    </source>
</evidence>
<protein>
    <recommendedName>
        <fullName evidence="4">Chromosome segregation ATPase</fullName>
    </recommendedName>
</protein>
<dbReference type="Proteomes" id="UP000008871">
    <property type="component" value="Chromosome"/>
</dbReference>
<dbReference type="KEGG" id="abo:ABO_0041"/>
<organism evidence="2 3">
    <name type="scientific">Alcanivorax borkumensis (strain ATCC 700651 / DSM 11573 / NCIMB 13689 / SK2)</name>
    <dbReference type="NCBI Taxonomy" id="393595"/>
    <lineage>
        <taxon>Bacteria</taxon>
        <taxon>Pseudomonadati</taxon>
        <taxon>Pseudomonadota</taxon>
        <taxon>Gammaproteobacteria</taxon>
        <taxon>Oceanospirillales</taxon>
        <taxon>Alcanivoracaceae</taxon>
        <taxon>Alcanivorax</taxon>
    </lineage>
</organism>